<accession>A0A547P923</accession>
<feature type="domain" description="Endonuclease/exonuclease/phosphatase" evidence="2">
    <location>
        <begin position="104"/>
        <end position="309"/>
    </location>
</feature>
<dbReference type="InterPro" id="IPR005135">
    <property type="entry name" value="Endo/exonuclease/phosphatase"/>
</dbReference>
<keyword evidence="1" id="KW-0812">Transmembrane</keyword>
<comment type="caution">
    <text evidence="3">The sequence shown here is derived from an EMBL/GenBank/DDBJ whole genome shotgun (WGS) entry which is preliminary data.</text>
</comment>
<organism evidence="3 4">
    <name type="scientific">Erythrobacter insulae</name>
    <dbReference type="NCBI Taxonomy" id="2584124"/>
    <lineage>
        <taxon>Bacteria</taxon>
        <taxon>Pseudomonadati</taxon>
        <taxon>Pseudomonadota</taxon>
        <taxon>Alphaproteobacteria</taxon>
        <taxon>Sphingomonadales</taxon>
        <taxon>Erythrobacteraceae</taxon>
        <taxon>Erythrobacter/Porphyrobacter group</taxon>
        <taxon>Erythrobacter</taxon>
    </lineage>
</organism>
<dbReference type="Pfam" id="PF03372">
    <property type="entry name" value="Exo_endo_phos"/>
    <property type="match status" value="1"/>
</dbReference>
<proteinExistence type="predicted"/>
<keyword evidence="1" id="KW-1133">Transmembrane helix</keyword>
<dbReference type="OrthoDB" id="9796594at2"/>
<evidence type="ECO:0000313" key="3">
    <source>
        <dbReference type="EMBL" id="TRD10648.1"/>
    </source>
</evidence>
<evidence type="ECO:0000259" key="2">
    <source>
        <dbReference type="Pfam" id="PF03372"/>
    </source>
</evidence>
<reference evidence="3 4" key="1">
    <citation type="submission" date="2019-06" db="EMBL/GenBank/DDBJ databases">
        <title>Erythrobacter insulae sp. nov., isolated from a tidal flat.</title>
        <authorList>
            <person name="Yoon J.-H."/>
        </authorList>
    </citation>
    <scope>NUCLEOTIDE SEQUENCE [LARGE SCALE GENOMIC DNA]</scope>
    <source>
        <strain evidence="3 4">JBTF-M21</strain>
    </source>
</reference>
<sequence>MKSMKSVLFCTAIAAITATIISLVQTDWWVIRALDLVREPALYVFAALALTSAIFGQSLRVWSAGLFAIAACINAWCIWPYSRFAAPDLELVGTAGDERCFSALSANVKMENREFAGVIDQLDAYDPDLIFLTETNQAWIDALKPVLSRYPNVSTHPQDDTFGKVFASRLATIDTDFIEQPGEDTPTFYALLKASDTGTVRFTGLHPKAPLPGQNTQERDQSIQRAADKAGTAVTGAIVMGDFNDVPWSRTTSDFRERGEWKDPRIGRGTYPTFPSFLLPIGWPLDQVMVKGDVQVRMLKVLAGSGSDHRALFAEFCLPQAIRMIEP</sequence>
<keyword evidence="1" id="KW-0472">Membrane</keyword>
<keyword evidence="4" id="KW-1185">Reference proteome</keyword>
<dbReference type="Gene3D" id="3.60.10.10">
    <property type="entry name" value="Endonuclease/exonuclease/phosphatase"/>
    <property type="match status" value="1"/>
</dbReference>
<feature type="transmembrane region" description="Helical" evidence="1">
    <location>
        <begin position="62"/>
        <end position="81"/>
    </location>
</feature>
<dbReference type="GO" id="GO:0003824">
    <property type="term" value="F:catalytic activity"/>
    <property type="evidence" value="ECO:0007669"/>
    <property type="project" value="InterPro"/>
</dbReference>
<dbReference type="EMBL" id="VHJK01000001">
    <property type="protein sequence ID" value="TRD10648.1"/>
    <property type="molecule type" value="Genomic_DNA"/>
</dbReference>
<protein>
    <recommendedName>
        <fullName evidence="2">Endonuclease/exonuclease/phosphatase domain-containing protein</fullName>
    </recommendedName>
</protein>
<dbReference type="SUPFAM" id="SSF56219">
    <property type="entry name" value="DNase I-like"/>
    <property type="match status" value="1"/>
</dbReference>
<evidence type="ECO:0000256" key="1">
    <source>
        <dbReference type="SAM" id="Phobius"/>
    </source>
</evidence>
<dbReference type="InterPro" id="IPR036691">
    <property type="entry name" value="Endo/exonu/phosph_ase_sf"/>
</dbReference>
<feature type="transmembrane region" description="Helical" evidence="1">
    <location>
        <begin position="36"/>
        <end position="55"/>
    </location>
</feature>
<dbReference type="AlphaFoldDB" id="A0A547P923"/>
<dbReference type="RefSeq" id="WP_142786910.1">
    <property type="nucleotide sequence ID" value="NZ_VHJK01000001.1"/>
</dbReference>
<name>A0A547P923_9SPHN</name>
<gene>
    <name evidence="3" type="ORF">FGU71_01370</name>
</gene>
<evidence type="ECO:0000313" key="4">
    <source>
        <dbReference type="Proteomes" id="UP000316343"/>
    </source>
</evidence>
<dbReference type="Proteomes" id="UP000316343">
    <property type="component" value="Unassembled WGS sequence"/>
</dbReference>